<feature type="transmembrane region" description="Helical" evidence="1">
    <location>
        <begin position="167"/>
        <end position="192"/>
    </location>
</feature>
<dbReference type="EMBL" id="QFOT01000094">
    <property type="protein sequence ID" value="PZP55021.1"/>
    <property type="molecule type" value="Genomic_DNA"/>
</dbReference>
<reference evidence="2 3" key="1">
    <citation type="submission" date="2017-08" db="EMBL/GenBank/DDBJ databases">
        <title>Infants hospitalized years apart are colonized by the same room-sourced microbial strains.</title>
        <authorList>
            <person name="Brooks B."/>
            <person name="Olm M.R."/>
            <person name="Firek B.A."/>
            <person name="Baker R."/>
            <person name="Thomas B.C."/>
            <person name="Morowitz M.J."/>
            <person name="Banfield J.F."/>
        </authorList>
    </citation>
    <scope>NUCLEOTIDE SEQUENCE [LARGE SCALE GENOMIC DNA]</scope>
    <source>
        <strain evidence="2">S2_006_000_R2_64</strain>
    </source>
</reference>
<feature type="transmembrane region" description="Helical" evidence="1">
    <location>
        <begin position="12"/>
        <end position="33"/>
    </location>
</feature>
<accession>A0A2W5FGH6</accession>
<name>A0A2W5FGH6_9BACT</name>
<gene>
    <name evidence="2" type="ORF">DI586_08145</name>
</gene>
<comment type="caution">
    <text evidence="2">The sequence shown here is derived from an EMBL/GenBank/DDBJ whole genome shotgun (WGS) entry which is preliminary data.</text>
</comment>
<dbReference type="Proteomes" id="UP000249739">
    <property type="component" value="Unassembled WGS sequence"/>
</dbReference>
<organism evidence="2 3">
    <name type="scientific">Micavibrio aeruginosavorus</name>
    <dbReference type="NCBI Taxonomy" id="349221"/>
    <lineage>
        <taxon>Bacteria</taxon>
        <taxon>Pseudomonadati</taxon>
        <taxon>Bdellovibrionota</taxon>
        <taxon>Bdellovibrionia</taxon>
        <taxon>Bdellovibrionales</taxon>
        <taxon>Pseudobdellovibrionaceae</taxon>
        <taxon>Micavibrio</taxon>
    </lineage>
</organism>
<sequence>MIELISNRYSFTARLQPALLAILPVPVAIYLLVPELETRAATFVSILGYFGGSILLTHIGRNLGKSRESKLFREWGGKPSVTMLRHSDRRLNAISKARYHKFLAQNIPNFSLPDLNSENGNKVKADEAYSSASDWLVAKTRDKEKFPLVYEENINYGFRRNYWGLKWVALSCDCILLVIIIIPQMAISYNFFDWLFSFNNEQKIVLVVTIIHFALTLFITSAGWVKTMAESYAKQLISSCDSIS</sequence>
<keyword evidence="1" id="KW-0812">Transmembrane</keyword>
<feature type="transmembrane region" description="Helical" evidence="1">
    <location>
        <begin position="204"/>
        <end position="225"/>
    </location>
</feature>
<keyword evidence="1" id="KW-0472">Membrane</keyword>
<dbReference type="AlphaFoldDB" id="A0A2W5FGH6"/>
<proteinExistence type="predicted"/>
<feature type="transmembrane region" description="Helical" evidence="1">
    <location>
        <begin position="39"/>
        <end position="60"/>
    </location>
</feature>
<keyword evidence="1" id="KW-1133">Transmembrane helix</keyword>
<evidence type="ECO:0000313" key="3">
    <source>
        <dbReference type="Proteomes" id="UP000249739"/>
    </source>
</evidence>
<evidence type="ECO:0000313" key="2">
    <source>
        <dbReference type="EMBL" id="PZP55021.1"/>
    </source>
</evidence>
<protein>
    <submittedName>
        <fullName evidence="2">Uncharacterized protein</fullName>
    </submittedName>
</protein>
<evidence type="ECO:0000256" key="1">
    <source>
        <dbReference type="SAM" id="Phobius"/>
    </source>
</evidence>